<gene>
    <name evidence="1" type="ORF">MUK42_27586</name>
</gene>
<protein>
    <submittedName>
        <fullName evidence="1">Uncharacterized protein</fullName>
    </submittedName>
</protein>
<dbReference type="EMBL" id="CP097504">
    <property type="protein sequence ID" value="URD86193.1"/>
    <property type="molecule type" value="Genomic_DNA"/>
</dbReference>
<dbReference type="AlphaFoldDB" id="A0A9E7F2H2"/>
<organism evidence="1 2">
    <name type="scientific">Musa troglodytarum</name>
    <name type="common">fe'i banana</name>
    <dbReference type="NCBI Taxonomy" id="320322"/>
    <lineage>
        <taxon>Eukaryota</taxon>
        <taxon>Viridiplantae</taxon>
        <taxon>Streptophyta</taxon>
        <taxon>Embryophyta</taxon>
        <taxon>Tracheophyta</taxon>
        <taxon>Spermatophyta</taxon>
        <taxon>Magnoliopsida</taxon>
        <taxon>Liliopsida</taxon>
        <taxon>Zingiberales</taxon>
        <taxon>Musaceae</taxon>
        <taxon>Musa</taxon>
    </lineage>
</organism>
<dbReference type="Proteomes" id="UP001055439">
    <property type="component" value="Chromosome 2"/>
</dbReference>
<evidence type="ECO:0000313" key="1">
    <source>
        <dbReference type="EMBL" id="URD86193.1"/>
    </source>
</evidence>
<name>A0A9E7F2H2_9LILI</name>
<evidence type="ECO:0000313" key="2">
    <source>
        <dbReference type="Proteomes" id="UP001055439"/>
    </source>
</evidence>
<sequence length="62" mass="6928">MESGDLWAVEGDDVDFIEYFERLEPSQTPTLTTVVALPSLVPPPLGTVFFNSFEDDFDDSDI</sequence>
<accession>A0A9E7F2H2</accession>
<reference evidence="1" key="1">
    <citation type="submission" date="2022-05" db="EMBL/GenBank/DDBJ databases">
        <title>The Musa troglodytarum L. genome provides insights into the mechanism of non-climacteric behaviour and enrichment of carotenoids.</title>
        <authorList>
            <person name="Wang J."/>
        </authorList>
    </citation>
    <scope>NUCLEOTIDE SEQUENCE</scope>
    <source>
        <tissue evidence="1">Leaf</tissue>
    </source>
</reference>
<keyword evidence="2" id="KW-1185">Reference proteome</keyword>
<proteinExistence type="predicted"/>